<feature type="transmembrane region" description="Helical" evidence="1">
    <location>
        <begin position="47"/>
        <end position="65"/>
    </location>
</feature>
<evidence type="ECO:0000313" key="3">
    <source>
        <dbReference type="Proteomes" id="UP001519345"/>
    </source>
</evidence>
<evidence type="ECO:0000256" key="1">
    <source>
        <dbReference type="SAM" id="Phobius"/>
    </source>
</evidence>
<evidence type="ECO:0000313" key="2">
    <source>
        <dbReference type="EMBL" id="MBP1969881.1"/>
    </source>
</evidence>
<name>A0ABS4IHF9_9BACI</name>
<dbReference type="RefSeq" id="WP_209463045.1">
    <property type="nucleotide sequence ID" value="NZ_CP110224.1"/>
</dbReference>
<comment type="caution">
    <text evidence="2">The sequence shown here is derived from an EMBL/GenBank/DDBJ whole genome shotgun (WGS) entry which is preliminary data.</text>
</comment>
<dbReference type="Proteomes" id="UP001519345">
    <property type="component" value="Unassembled WGS sequence"/>
</dbReference>
<sequence>MIDIGIGQLAVVSIISHIIFISLTWRVVVSINFDPLIRKDRVVEARILLLFITIVIGSGVSRFFLEILQWSRDLLYLF</sequence>
<dbReference type="Pfam" id="PF06612">
    <property type="entry name" value="DUF1146"/>
    <property type="match status" value="1"/>
</dbReference>
<dbReference type="EMBL" id="JAGGKX010000008">
    <property type="protein sequence ID" value="MBP1969881.1"/>
    <property type="molecule type" value="Genomic_DNA"/>
</dbReference>
<feature type="transmembrane region" description="Helical" evidence="1">
    <location>
        <begin position="6"/>
        <end position="27"/>
    </location>
</feature>
<gene>
    <name evidence="2" type="ORF">J2Z83_001989</name>
</gene>
<protein>
    <submittedName>
        <fullName evidence="2">Integral membrane protein (TIGR02327 family)</fullName>
    </submittedName>
</protein>
<organism evidence="2 3">
    <name type="scientific">Virgibacillus natechei</name>
    <dbReference type="NCBI Taxonomy" id="1216297"/>
    <lineage>
        <taxon>Bacteria</taxon>
        <taxon>Bacillati</taxon>
        <taxon>Bacillota</taxon>
        <taxon>Bacilli</taxon>
        <taxon>Bacillales</taxon>
        <taxon>Bacillaceae</taxon>
        <taxon>Virgibacillus</taxon>
    </lineage>
</organism>
<accession>A0ABS4IHF9</accession>
<proteinExistence type="predicted"/>
<keyword evidence="3" id="KW-1185">Reference proteome</keyword>
<reference evidence="2 3" key="1">
    <citation type="submission" date="2021-03" db="EMBL/GenBank/DDBJ databases">
        <title>Genomic Encyclopedia of Type Strains, Phase IV (KMG-IV): sequencing the most valuable type-strain genomes for metagenomic binning, comparative biology and taxonomic classification.</title>
        <authorList>
            <person name="Goeker M."/>
        </authorList>
    </citation>
    <scope>NUCLEOTIDE SEQUENCE [LARGE SCALE GENOMIC DNA]</scope>
    <source>
        <strain evidence="2 3">DSM 25609</strain>
    </source>
</reference>
<keyword evidence="1" id="KW-1133">Transmembrane helix</keyword>
<keyword evidence="1" id="KW-0472">Membrane</keyword>
<dbReference type="NCBIfam" id="TIGR02327">
    <property type="entry name" value="int_mem_ywzB"/>
    <property type="match status" value="1"/>
</dbReference>
<dbReference type="InterPro" id="IPR009526">
    <property type="entry name" value="DUF1146"/>
</dbReference>
<keyword evidence="1" id="KW-0812">Transmembrane</keyword>